<dbReference type="Proteomes" id="UP000327011">
    <property type="component" value="Unassembled WGS sequence"/>
</dbReference>
<evidence type="ECO:0000313" key="3">
    <source>
        <dbReference type="Proteomes" id="UP000327011"/>
    </source>
</evidence>
<evidence type="ECO:0000256" key="1">
    <source>
        <dbReference type="SAM" id="MobiDB-lite"/>
    </source>
</evidence>
<gene>
    <name evidence="2" type="ORF">F5972_05555</name>
</gene>
<protein>
    <submittedName>
        <fullName evidence="2">DUF2877 domain-containing protein</fullName>
    </submittedName>
</protein>
<dbReference type="InterPro" id="IPR021530">
    <property type="entry name" value="AllH-like"/>
</dbReference>
<evidence type="ECO:0000313" key="2">
    <source>
        <dbReference type="EMBL" id="KAA9380595.1"/>
    </source>
</evidence>
<name>A0A5J5K750_9ACTN</name>
<accession>A0A5J5K750</accession>
<dbReference type="EMBL" id="VYTZ01000002">
    <property type="protein sequence ID" value="KAA9380595.1"/>
    <property type="molecule type" value="Genomic_DNA"/>
</dbReference>
<proteinExistence type="predicted"/>
<dbReference type="AlphaFoldDB" id="A0A5J5K750"/>
<organism evidence="2 3">
    <name type="scientific">Microbispora cellulosiformans</name>
    <dbReference type="NCBI Taxonomy" id="2614688"/>
    <lineage>
        <taxon>Bacteria</taxon>
        <taxon>Bacillati</taxon>
        <taxon>Actinomycetota</taxon>
        <taxon>Actinomycetes</taxon>
        <taxon>Streptosporangiales</taxon>
        <taxon>Streptosporangiaceae</taxon>
        <taxon>Microbispora</taxon>
    </lineage>
</organism>
<sequence length="315" mass="31885">MSVGTRQKGRRTAAPAPRPPAAPSYVSGAASVAVRPALESPRRPARVLAAFPLALYLEVRSECEPHVIAVVTGEGVRLPNAVLLGESLDGVSAGDDGWVGDGSIEIGGLSVGVRRWWDPAPALAPADPARLAAAPAALAGIRAASPRRPGLDPAGAPALLERGCLRGSLVESITAAEQLIGLGPGLTPSGDDMLAGLLVALRHLGRAAGAPRAVWLADWLAAAVTFDARTRTTSISATLLHCAARGEASPEVLGVLRAAAGHQPPEPAVNRLLRLGHTSGADLAWGVQIGVSAVLSLLGTGAAGGPTGPARRERP</sequence>
<feature type="region of interest" description="Disordered" evidence="1">
    <location>
        <begin position="1"/>
        <end position="27"/>
    </location>
</feature>
<keyword evidence="3" id="KW-1185">Reference proteome</keyword>
<dbReference type="RefSeq" id="WP_150931739.1">
    <property type="nucleotide sequence ID" value="NZ_VYTZ01000002.1"/>
</dbReference>
<reference evidence="2 3" key="1">
    <citation type="submission" date="2019-09" db="EMBL/GenBank/DDBJ databases">
        <title>Screening of Novel Bioactive Compounds from Soil-Associated.</title>
        <authorList>
            <person name="Gong X."/>
        </authorList>
    </citation>
    <scope>NUCLEOTIDE SEQUENCE [LARGE SCALE GENOMIC DNA]</scope>
    <source>
        <strain evidence="2 3">Gxj-6</strain>
    </source>
</reference>
<dbReference type="Pfam" id="PF11392">
    <property type="entry name" value="AllH"/>
    <property type="match status" value="1"/>
</dbReference>
<comment type="caution">
    <text evidence="2">The sequence shown here is derived from an EMBL/GenBank/DDBJ whole genome shotgun (WGS) entry which is preliminary data.</text>
</comment>